<dbReference type="RefSeq" id="WP_123933274.1">
    <property type="nucleotide sequence ID" value="NZ_CP033897.1"/>
</dbReference>
<dbReference type="Pfam" id="PF24837">
    <property type="entry name" value="AMIN-like"/>
    <property type="match status" value="1"/>
</dbReference>
<evidence type="ECO:0000313" key="4">
    <source>
        <dbReference type="Proteomes" id="UP000271587"/>
    </source>
</evidence>
<evidence type="ECO:0000259" key="2">
    <source>
        <dbReference type="Pfam" id="PF24837"/>
    </source>
</evidence>
<dbReference type="Proteomes" id="UP000271587">
    <property type="component" value="Chromosome"/>
</dbReference>
<name>A0A3G6IYK6_9CORY</name>
<dbReference type="PROSITE" id="PS51257">
    <property type="entry name" value="PROKAR_LIPOPROTEIN"/>
    <property type="match status" value="1"/>
</dbReference>
<dbReference type="EMBL" id="CP033897">
    <property type="protein sequence ID" value="AZA10782.1"/>
    <property type="molecule type" value="Genomic_DNA"/>
</dbReference>
<feature type="region of interest" description="Disordered" evidence="1">
    <location>
        <begin position="28"/>
        <end position="84"/>
    </location>
</feature>
<dbReference type="AlphaFoldDB" id="A0A3G6IYK6"/>
<protein>
    <recommendedName>
        <fullName evidence="2">AMIN-like domain-containing protein</fullName>
    </recommendedName>
</protein>
<dbReference type="OrthoDB" id="3393679at2"/>
<feature type="compositionally biased region" description="Basic and acidic residues" evidence="1">
    <location>
        <begin position="54"/>
        <end position="67"/>
    </location>
</feature>
<dbReference type="InterPro" id="IPR056303">
    <property type="entry name" value="AMIN-like"/>
</dbReference>
<keyword evidence="4" id="KW-1185">Reference proteome</keyword>
<proteinExistence type="predicted"/>
<feature type="domain" description="AMIN-like" evidence="2">
    <location>
        <begin position="90"/>
        <end position="212"/>
    </location>
</feature>
<sequence length="215" mass="22761" precursor="true">MKKTTSLIAVLGLTIGLAACNGDDPKLAPLSSDTSTTTKKVTSTATVAPSQSADRQKMVQEAEKEEAGITPLGDASTAAKDQRPGEVGAVVTGVRVGHHDGFDRIVFDIEGSTDPGWFMDYTETPAQMGSGRPLDYDGKVALVLNIHGVAYPFETAIEEPDLSHIDGAGNITNIGEHGIFEGTQMFVAGLDARHPYSVQVLQNPTRIVVDILDQV</sequence>
<evidence type="ECO:0000256" key="1">
    <source>
        <dbReference type="SAM" id="MobiDB-lite"/>
    </source>
</evidence>
<organism evidence="3 4">
    <name type="scientific">Corynebacterium gerontici</name>
    <dbReference type="NCBI Taxonomy" id="2079234"/>
    <lineage>
        <taxon>Bacteria</taxon>
        <taxon>Bacillati</taxon>
        <taxon>Actinomycetota</taxon>
        <taxon>Actinomycetes</taxon>
        <taxon>Mycobacteriales</taxon>
        <taxon>Corynebacteriaceae</taxon>
        <taxon>Corynebacterium</taxon>
    </lineage>
</organism>
<reference evidence="3 4" key="1">
    <citation type="submission" date="2018-11" db="EMBL/GenBank/DDBJ databases">
        <authorList>
            <person name="Kleinhagauer T."/>
            <person name="Glaeser S.P."/>
            <person name="Spergser J."/>
            <person name="Ruckert C."/>
            <person name="Kaempfer P."/>
            <person name="Busse H.-J."/>
        </authorList>
    </citation>
    <scope>NUCLEOTIDE SEQUENCE [LARGE SCALE GENOMIC DNA]</scope>
    <source>
        <strain evidence="3 4">W8</strain>
    </source>
</reference>
<gene>
    <name evidence="3" type="ORF">CGERO_02290</name>
</gene>
<dbReference type="KEGG" id="cgk:CGERO_02290"/>
<feature type="compositionally biased region" description="Low complexity" evidence="1">
    <location>
        <begin position="34"/>
        <end position="48"/>
    </location>
</feature>
<evidence type="ECO:0000313" key="3">
    <source>
        <dbReference type="EMBL" id="AZA10782.1"/>
    </source>
</evidence>
<accession>A0A3G6IYK6</accession>